<evidence type="ECO:0000259" key="10">
    <source>
        <dbReference type="PROSITE" id="PS50893"/>
    </source>
</evidence>
<dbReference type="PROSITE" id="PS50893">
    <property type="entry name" value="ABC_TRANSPORTER_2"/>
    <property type="match status" value="1"/>
</dbReference>
<dbReference type="RefSeq" id="WP_011223999.1">
    <property type="nucleotide sequence ID" value="NC_006396.1"/>
</dbReference>
<comment type="subcellular location">
    <subcellularLocation>
        <location evidence="1">Cell membrane</location>
        <topology evidence="1">Peripheral membrane protein</topology>
    </subcellularLocation>
</comment>
<dbReference type="AlphaFoldDB" id="Q5V0Q4"/>
<feature type="compositionally biased region" description="Basic and acidic residues" evidence="9">
    <location>
        <begin position="356"/>
        <end position="367"/>
    </location>
</feature>
<protein>
    <submittedName>
        <fullName evidence="12">ABC transporter ATP-binding protein</fullName>
    </submittedName>
    <submittedName>
        <fullName evidence="11">Oligopeptide ABC transporter ATPase component</fullName>
    </submittedName>
</protein>
<dbReference type="InterPro" id="IPR003593">
    <property type="entry name" value="AAA+_ATPase"/>
</dbReference>
<evidence type="ECO:0000256" key="1">
    <source>
        <dbReference type="ARBA" id="ARBA00004202"/>
    </source>
</evidence>
<dbReference type="Proteomes" id="UP000298722">
    <property type="component" value="Chromosome"/>
</dbReference>
<feature type="compositionally biased region" description="Polar residues" evidence="9">
    <location>
        <begin position="384"/>
        <end position="393"/>
    </location>
</feature>
<keyword evidence="2" id="KW-0813">Transport</keyword>
<dbReference type="STRING" id="272569.rrnAC2042"/>
<evidence type="ECO:0000256" key="7">
    <source>
        <dbReference type="ARBA" id="ARBA00022967"/>
    </source>
</evidence>
<keyword evidence="8" id="KW-0472">Membrane</keyword>
<dbReference type="EMBL" id="CP039138">
    <property type="protein sequence ID" value="QCP91604.1"/>
    <property type="molecule type" value="Genomic_DNA"/>
</dbReference>
<dbReference type="PANTHER" id="PTHR43297">
    <property type="entry name" value="OLIGOPEPTIDE TRANSPORT ATP-BINDING PROTEIN APPD"/>
    <property type="match status" value="1"/>
</dbReference>
<dbReference type="HOGENOM" id="CLU_000604_1_23_2"/>
<dbReference type="FunFam" id="3.40.50.300:FF:000016">
    <property type="entry name" value="Oligopeptide ABC transporter ATP-binding component"/>
    <property type="match status" value="1"/>
</dbReference>
<keyword evidence="4" id="KW-0997">Cell inner membrane</keyword>
<evidence type="ECO:0000256" key="5">
    <source>
        <dbReference type="ARBA" id="ARBA00022741"/>
    </source>
</evidence>
<name>Q5V0Q4_HALMA</name>
<reference evidence="12 14" key="2">
    <citation type="submission" date="2019-04" db="EMBL/GenBank/DDBJ databases">
        <title>Methylomes of two halophilic Archaea, Haloarcula marismortui and Haloferax mediterranei.</title>
        <authorList>
            <person name="DasSarma S."/>
            <person name="DasSarma P."/>
            <person name="DasSarma S."/>
            <person name="Fomenkov A."/>
            <person name="Vincze T."/>
            <person name="Anton B.P."/>
            <person name="Roberts R.J."/>
        </authorList>
    </citation>
    <scope>NUCLEOTIDE SEQUENCE [LARGE SCALE GENOMIC DNA]</scope>
    <source>
        <strain evidence="12 14">ATCC 43049</strain>
    </source>
</reference>
<dbReference type="Pfam" id="PF00005">
    <property type="entry name" value="ABC_tran"/>
    <property type="match status" value="1"/>
</dbReference>
<keyword evidence="5" id="KW-0547">Nucleotide-binding</keyword>
<evidence type="ECO:0000256" key="3">
    <source>
        <dbReference type="ARBA" id="ARBA00022475"/>
    </source>
</evidence>
<dbReference type="InterPro" id="IPR017871">
    <property type="entry name" value="ABC_transporter-like_CS"/>
</dbReference>
<evidence type="ECO:0000313" key="12">
    <source>
        <dbReference type="EMBL" id="QCP91604.1"/>
    </source>
</evidence>
<evidence type="ECO:0000256" key="6">
    <source>
        <dbReference type="ARBA" id="ARBA00022840"/>
    </source>
</evidence>
<sequence>MALLEVENLTVNFYTEEGVVTAVDDLSFRINRGEKFGVVGESGAGKSVTALSVMRLIEEPGRIESGTIRFDGQDLTELSDSEVRDVRGNDVAMIFQDAQTALNPVYTVGEQISEAIRHHLDYDDTAARERTIRLLDDVGIPEPEARYDDYPHEFSGGMQQRAIIAMALSCDPELLIADEPTTALDVTIEAKILDRLNRLADEYDTAIQLITHDLGVIAEMCDRVMVMYAGRAVEKASVEELYYDPKHPYTVGLMSAIPRIGDRQDRLKTIPGTMPDLVEVPSGCSFHPRCPFAEEVCTRKQPPLVDPETGDGVGLSDRGAACLAYTGDLDDELDYEVEVQGRDTPPDNTQPGSRSGRTDADPLRTDSDPVGLDTDLLDRDGNADNDTGGQQDG</sequence>
<dbReference type="PANTHER" id="PTHR43297:SF14">
    <property type="entry name" value="ATPASE AAA-TYPE CORE DOMAIN-CONTAINING PROTEIN"/>
    <property type="match status" value="1"/>
</dbReference>
<keyword evidence="6 12" id="KW-0067">ATP-binding</keyword>
<dbReference type="InterPro" id="IPR013563">
    <property type="entry name" value="Oligopep_ABC_C"/>
</dbReference>
<accession>Q5V0Q4</accession>
<dbReference type="SUPFAM" id="SSF52540">
    <property type="entry name" value="P-loop containing nucleoside triphosphate hydrolases"/>
    <property type="match status" value="1"/>
</dbReference>
<reference evidence="11 13" key="1">
    <citation type="journal article" date="2004" name="Genome Res.">
        <title>Genome sequence of Haloarcula marismortui: a halophilic archaeon from the Dead Sea.</title>
        <authorList>
            <person name="Baliga N.S."/>
            <person name="Bonneau R."/>
            <person name="Facciotti M.T."/>
            <person name="Pan M."/>
            <person name="Glusman G."/>
            <person name="Deutsch E.W."/>
            <person name="Shannon P."/>
            <person name="Chiu Y."/>
            <person name="Weng R.S."/>
            <person name="Gan R.R."/>
            <person name="Hung P."/>
            <person name="Date S.V."/>
            <person name="Marcotte E."/>
            <person name="Hood L."/>
            <person name="Ng W.V."/>
        </authorList>
    </citation>
    <scope>NUCLEOTIDE SEQUENCE [LARGE SCALE GENOMIC DNA]</scope>
    <source>
        <strain evidence="11">ATCC 43049</strain>
        <strain evidence="13">ATCC 43049 / DSM 3752 / JCM 8966 / VKM B-1809</strain>
    </source>
</reference>
<evidence type="ECO:0000313" key="13">
    <source>
        <dbReference type="Proteomes" id="UP000001169"/>
    </source>
</evidence>
<dbReference type="InterPro" id="IPR003439">
    <property type="entry name" value="ABC_transporter-like_ATP-bd"/>
</dbReference>
<dbReference type="PaxDb" id="272569-rrnAC2042"/>
<organism evidence="11 13">
    <name type="scientific">Haloarcula marismortui (strain ATCC 43049 / DSM 3752 / JCM 8966 / VKM B-1809)</name>
    <name type="common">Halobacterium marismortui</name>
    <dbReference type="NCBI Taxonomy" id="272569"/>
    <lineage>
        <taxon>Archaea</taxon>
        <taxon>Methanobacteriati</taxon>
        <taxon>Methanobacteriota</taxon>
        <taxon>Stenosarchaea group</taxon>
        <taxon>Halobacteria</taxon>
        <taxon>Halobacteriales</taxon>
        <taxon>Haloarculaceae</taxon>
        <taxon>Haloarcula</taxon>
    </lineage>
</organism>
<dbReference type="EnsemblBacteria" id="AAV46899">
    <property type="protein sequence ID" value="AAV46899"/>
    <property type="gene ID" value="rrnAC2042"/>
</dbReference>
<dbReference type="InterPro" id="IPR027417">
    <property type="entry name" value="P-loop_NTPase"/>
</dbReference>
<keyword evidence="13" id="KW-1185">Reference proteome</keyword>
<dbReference type="GeneID" id="40152961"/>
<dbReference type="SMART" id="SM00382">
    <property type="entry name" value="AAA"/>
    <property type="match status" value="1"/>
</dbReference>
<dbReference type="CDD" id="cd03257">
    <property type="entry name" value="ABC_NikE_OppD_transporters"/>
    <property type="match status" value="1"/>
</dbReference>
<dbReference type="Pfam" id="PF08352">
    <property type="entry name" value="oligo_HPY"/>
    <property type="match status" value="1"/>
</dbReference>
<dbReference type="NCBIfam" id="TIGR01727">
    <property type="entry name" value="oligo_HPY"/>
    <property type="match status" value="1"/>
</dbReference>
<gene>
    <name evidence="11" type="primary">oppD1</name>
    <name evidence="11" type="ordered locus">rrnAC2042</name>
    <name evidence="12" type="ORF">E6P14_12355</name>
</gene>
<dbReference type="PATRIC" id="fig|272569.17.peg.2693"/>
<dbReference type="GO" id="GO:0005524">
    <property type="term" value="F:ATP binding"/>
    <property type="evidence" value="ECO:0007669"/>
    <property type="project" value="UniProtKB-KW"/>
</dbReference>
<feature type="compositionally biased region" description="Polar residues" evidence="9">
    <location>
        <begin position="346"/>
        <end position="355"/>
    </location>
</feature>
<dbReference type="PROSITE" id="PS00211">
    <property type="entry name" value="ABC_TRANSPORTER_1"/>
    <property type="match status" value="1"/>
</dbReference>
<dbReference type="KEGG" id="hma:rrnAC2042"/>
<dbReference type="Gene3D" id="3.40.50.300">
    <property type="entry name" value="P-loop containing nucleotide triphosphate hydrolases"/>
    <property type="match status" value="1"/>
</dbReference>
<evidence type="ECO:0000256" key="4">
    <source>
        <dbReference type="ARBA" id="ARBA00022519"/>
    </source>
</evidence>
<dbReference type="GO" id="GO:0016887">
    <property type="term" value="F:ATP hydrolysis activity"/>
    <property type="evidence" value="ECO:0007669"/>
    <property type="project" value="InterPro"/>
</dbReference>
<evidence type="ECO:0000313" key="14">
    <source>
        <dbReference type="Proteomes" id="UP000298722"/>
    </source>
</evidence>
<feature type="region of interest" description="Disordered" evidence="9">
    <location>
        <begin position="339"/>
        <end position="393"/>
    </location>
</feature>
<keyword evidence="3" id="KW-1003">Cell membrane</keyword>
<evidence type="ECO:0000313" key="11">
    <source>
        <dbReference type="EMBL" id="AAV46899.1"/>
    </source>
</evidence>
<dbReference type="Proteomes" id="UP000001169">
    <property type="component" value="Chromosome I"/>
</dbReference>
<evidence type="ECO:0000256" key="8">
    <source>
        <dbReference type="ARBA" id="ARBA00023136"/>
    </source>
</evidence>
<dbReference type="GO" id="GO:0005886">
    <property type="term" value="C:plasma membrane"/>
    <property type="evidence" value="ECO:0007669"/>
    <property type="project" value="UniProtKB-SubCell"/>
</dbReference>
<dbReference type="InterPro" id="IPR050388">
    <property type="entry name" value="ABC_Ni/Peptide_Import"/>
</dbReference>
<evidence type="ECO:0000256" key="9">
    <source>
        <dbReference type="SAM" id="MobiDB-lite"/>
    </source>
</evidence>
<feature type="domain" description="ABC transporter" evidence="10">
    <location>
        <begin position="4"/>
        <end position="254"/>
    </location>
</feature>
<dbReference type="GO" id="GO:0015833">
    <property type="term" value="P:peptide transport"/>
    <property type="evidence" value="ECO:0007669"/>
    <property type="project" value="InterPro"/>
</dbReference>
<proteinExistence type="predicted"/>
<dbReference type="eggNOG" id="arCOG00181">
    <property type="taxonomic scope" value="Archaea"/>
</dbReference>
<evidence type="ECO:0000256" key="2">
    <source>
        <dbReference type="ARBA" id="ARBA00022448"/>
    </source>
</evidence>
<dbReference type="EMBL" id="AY596297">
    <property type="protein sequence ID" value="AAV46899.1"/>
    <property type="molecule type" value="Genomic_DNA"/>
</dbReference>
<keyword evidence="7" id="KW-1278">Translocase</keyword>